<dbReference type="Pfam" id="PF00046">
    <property type="entry name" value="Homeodomain"/>
    <property type="match status" value="1"/>
</dbReference>
<dbReference type="InterPro" id="IPR001356">
    <property type="entry name" value="HD"/>
</dbReference>
<accession>A0A1I8ESP0</accession>
<dbReference type="STRING" id="6293.A0A1I8ESP0"/>
<evidence type="ECO:0000256" key="4">
    <source>
        <dbReference type="ARBA" id="ARBA00023242"/>
    </source>
</evidence>
<dbReference type="AlphaFoldDB" id="A0A1I8ESP0"/>
<evidence type="ECO:0000256" key="5">
    <source>
        <dbReference type="PROSITE-ProRule" id="PRU00108"/>
    </source>
</evidence>
<dbReference type="InterPro" id="IPR000047">
    <property type="entry name" value="HTH_motif"/>
</dbReference>
<dbReference type="GO" id="GO:0003677">
    <property type="term" value="F:DNA binding"/>
    <property type="evidence" value="ECO:0007669"/>
    <property type="project" value="UniProtKB-UniRule"/>
</dbReference>
<proteinExistence type="predicted"/>
<dbReference type="WBParaSite" id="maker-PairedContig_4516-snap-gene-0.4-mRNA-1">
    <property type="protein sequence ID" value="maker-PairedContig_4516-snap-gene-0.4-mRNA-1"/>
    <property type="gene ID" value="maker-PairedContig_4516-snap-gene-0.4"/>
</dbReference>
<dbReference type="InterPro" id="IPR009057">
    <property type="entry name" value="Homeodomain-like_sf"/>
</dbReference>
<dbReference type="PANTHER" id="PTHR24333:SF5">
    <property type="entry name" value="VENT HOMEOBOX"/>
    <property type="match status" value="1"/>
</dbReference>
<dbReference type="PANTHER" id="PTHR24333">
    <property type="entry name" value="HOMEO BOX HB9 LIKE A-RELATED"/>
    <property type="match status" value="1"/>
</dbReference>
<dbReference type="GO" id="GO:0005634">
    <property type="term" value="C:nucleus"/>
    <property type="evidence" value="ECO:0007669"/>
    <property type="project" value="UniProtKB-SubCell"/>
</dbReference>
<evidence type="ECO:0000256" key="3">
    <source>
        <dbReference type="ARBA" id="ARBA00023155"/>
    </source>
</evidence>
<dbReference type="SMART" id="SM00389">
    <property type="entry name" value="HOX"/>
    <property type="match status" value="1"/>
</dbReference>
<dbReference type="PROSITE" id="PS50071">
    <property type="entry name" value="HOMEOBOX_2"/>
    <property type="match status" value="1"/>
</dbReference>
<keyword evidence="2 5" id="KW-0238">DNA-binding</keyword>
<dbReference type="CDD" id="cd00086">
    <property type="entry name" value="homeodomain"/>
    <property type="match status" value="1"/>
</dbReference>
<evidence type="ECO:0000313" key="8">
    <source>
        <dbReference type="WBParaSite" id="maker-PairedContig_4516-snap-gene-0.4-mRNA-1"/>
    </source>
</evidence>
<reference evidence="8" key="1">
    <citation type="submission" date="2016-11" db="UniProtKB">
        <authorList>
            <consortium name="WormBaseParasite"/>
        </authorList>
    </citation>
    <scope>IDENTIFICATION</scope>
    <source>
        <strain evidence="8">pt0022</strain>
    </source>
</reference>
<keyword evidence="4 5" id="KW-0539">Nucleus</keyword>
<dbReference type="SUPFAM" id="SSF46689">
    <property type="entry name" value="Homeodomain-like"/>
    <property type="match status" value="1"/>
</dbReference>
<dbReference type="InterPro" id="IPR017970">
    <property type="entry name" value="Homeobox_CS"/>
</dbReference>
<name>A0A1I8ESP0_WUCBA</name>
<evidence type="ECO:0000259" key="7">
    <source>
        <dbReference type="PROSITE" id="PS50071"/>
    </source>
</evidence>
<comment type="subcellular location">
    <subcellularLocation>
        <location evidence="1 5 6">Nucleus</location>
    </subcellularLocation>
</comment>
<protein>
    <submittedName>
        <fullName evidence="8">Homeobox domain-containing protein</fullName>
    </submittedName>
</protein>
<dbReference type="Gene3D" id="1.10.10.60">
    <property type="entry name" value="Homeodomain-like"/>
    <property type="match status" value="1"/>
</dbReference>
<evidence type="ECO:0000256" key="2">
    <source>
        <dbReference type="ARBA" id="ARBA00023125"/>
    </source>
</evidence>
<dbReference type="InterPro" id="IPR050848">
    <property type="entry name" value="Homeobox_TF"/>
</dbReference>
<dbReference type="PROSITE" id="PS00027">
    <property type="entry name" value="HOMEOBOX_1"/>
    <property type="match status" value="1"/>
</dbReference>
<feature type="domain" description="Homeobox" evidence="7">
    <location>
        <begin position="271"/>
        <end position="331"/>
    </location>
</feature>
<dbReference type="PRINTS" id="PR00031">
    <property type="entry name" value="HTHREPRESSR"/>
</dbReference>
<evidence type="ECO:0000256" key="6">
    <source>
        <dbReference type="RuleBase" id="RU000682"/>
    </source>
</evidence>
<dbReference type="GO" id="GO:0000981">
    <property type="term" value="F:DNA-binding transcription factor activity, RNA polymerase II-specific"/>
    <property type="evidence" value="ECO:0007669"/>
    <property type="project" value="InterPro"/>
</dbReference>
<organism evidence="8">
    <name type="scientific">Wuchereria bancrofti</name>
    <dbReference type="NCBI Taxonomy" id="6293"/>
    <lineage>
        <taxon>Eukaryota</taxon>
        <taxon>Metazoa</taxon>
        <taxon>Ecdysozoa</taxon>
        <taxon>Nematoda</taxon>
        <taxon>Chromadorea</taxon>
        <taxon>Rhabditida</taxon>
        <taxon>Spirurina</taxon>
        <taxon>Spiruromorpha</taxon>
        <taxon>Filarioidea</taxon>
        <taxon>Onchocercidae</taxon>
        <taxon>Wuchereria</taxon>
    </lineage>
</organism>
<keyword evidence="3 5" id="KW-0371">Homeobox</keyword>
<evidence type="ECO:0000256" key="1">
    <source>
        <dbReference type="ARBA" id="ARBA00004123"/>
    </source>
</evidence>
<feature type="DNA-binding region" description="Homeobox" evidence="5">
    <location>
        <begin position="273"/>
        <end position="332"/>
    </location>
</feature>
<sequence length="470" mass="51648">MAMNDCDVMNDVAKFASYINPISDSVCPRNMCLHASPCSAAITVASYVNPPITQNRCSSLTSRFPLPVTPTGPSTLFSSLFSTSSTFQQQQQQQSQQQQQPHLLQQSQNLSPINSNQCPETLSIFTEVNTVKEPALNASATCYPLLPSLESLIPLTLLQLDQQVSNSLFTPQTSPASTLTSNHKISETNSFQQPTEWVTPVRCPLTTTRLPKQLSVIENNLDHHNTIGTDLKRSSDFSISRLLRKHCGGSTLNKRCDIPASNRHQHDERNGKGRKQRTIYGVSQTKILEKAFEEQQYMVGTEREMLAERLGLSEAQVRVWFQNRRSKWRKQLRANIYSSSAIAKPASSSTPLSPTPALLSAIPLFSELSSSDETILFLLVAFTGLFSTPLSSLSLGKWKCINLSSSESVRRIASSAALLSLSAVFTSSGDPAASSLLSESRDFDGLLAFSSELDSSDCINSRLFTKKGEI</sequence>